<sequence>MATYVPRQVNHKLGVSHGTFTSKLALPRDLQHKKRKARAVARAAKQRHIRLKTGTAFKGQCKKYERDQHTVQT</sequence>
<keyword evidence="2" id="KW-1185">Reference proteome</keyword>
<comment type="caution">
    <text evidence="1">The sequence shown here is derived from an EMBL/GenBank/DDBJ whole genome shotgun (WGS) entry which is preliminary data.</text>
</comment>
<evidence type="ECO:0000313" key="2">
    <source>
        <dbReference type="Proteomes" id="UP000828390"/>
    </source>
</evidence>
<dbReference type="Proteomes" id="UP000828390">
    <property type="component" value="Unassembled WGS sequence"/>
</dbReference>
<reference evidence="1" key="2">
    <citation type="submission" date="2020-11" db="EMBL/GenBank/DDBJ databases">
        <authorList>
            <person name="McCartney M.A."/>
            <person name="Auch B."/>
            <person name="Kono T."/>
            <person name="Mallez S."/>
            <person name="Becker A."/>
            <person name="Gohl D.M."/>
            <person name="Silverstein K.A.T."/>
            <person name="Koren S."/>
            <person name="Bechman K.B."/>
            <person name="Herman A."/>
            <person name="Abrahante J.E."/>
            <person name="Garbe J."/>
        </authorList>
    </citation>
    <scope>NUCLEOTIDE SEQUENCE</scope>
    <source>
        <strain evidence="1">Duluth1</strain>
        <tissue evidence="1">Whole animal</tissue>
    </source>
</reference>
<dbReference type="EMBL" id="JAIWYP010000010">
    <property type="protein sequence ID" value="KAH3750792.1"/>
    <property type="molecule type" value="Genomic_DNA"/>
</dbReference>
<reference evidence="1" key="1">
    <citation type="journal article" date="2019" name="bioRxiv">
        <title>The Genome of the Zebra Mussel, Dreissena polymorpha: A Resource for Invasive Species Research.</title>
        <authorList>
            <person name="McCartney M.A."/>
            <person name="Auch B."/>
            <person name="Kono T."/>
            <person name="Mallez S."/>
            <person name="Zhang Y."/>
            <person name="Obille A."/>
            <person name="Becker A."/>
            <person name="Abrahante J.E."/>
            <person name="Garbe J."/>
            <person name="Badalamenti J.P."/>
            <person name="Herman A."/>
            <person name="Mangelson H."/>
            <person name="Liachko I."/>
            <person name="Sullivan S."/>
            <person name="Sone E.D."/>
            <person name="Koren S."/>
            <person name="Silverstein K.A.T."/>
            <person name="Beckman K.B."/>
            <person name="Gohl D.M."/>
        </authorList>
    </citation>
    <scope>NUCLEOTIDE SEQUENCE</scope>
    <source>
        <strain evidence="1">Duluth1</strain>
        <tissue evidence="1">Whole animal</tissue>
    </source>
</reference>
<evidence type="ECO:0000313" key="1">
    <source>
        <dbReference type="EMBL" id="KAH3750792.1"/>
    </source>
</evidence>
<protein>
    <submittedName>
        <fullName evidence="1">Uncharacterized protein</fullName>
    </submittedName>
</protein>
<dbReference type="AlphaFoldDB" id="A0A9D4I8M1"/>
<name>A0A9D4I8M1_DREPO</name>
<organism evidence="1 2">
    <name type="scientific">Dreissena polymorpha</name>
    <name type="common">Zebra mussel</name>
    <name type="synonym">Mytilus polymorpha</name>
    <dbReference type="NCBI Taxonomy" id="45954"/>
    <lineage>
        <taxon>Eukaryota</taxon>
        <taxon>Metazoa</taxon>
        <taxon>Spiralia</taxon>
        <taxon>Lophotrochozoa</taxon>
        <taxon>Mollusca</taxon>
        <taxon>Bivalvia</taxon>
        <taxon>Autobranchia</taxon>
        <taxon>Heteroconchia</taxon>
        <taxon>Euheterodonta</taxon>
        <taxon>Imparidentia</taxon>
        <taxon>Neoheterodontei</taxon>
        <taxon>Myida</taxon>
        <taxon>Dreissenoidea</taxon>
        <taxon>Dreissenidae</taxon>
        <taxon>Dreissena</taxon>
    </lineage>
</organism>
<gene>
    <name evidence="1" type="ORF">DPMN_185325</name>
</gene>
<proteinExistence type="predicted"/>
<accession>A0A9D4I8M1</accession>